<evidence type="ECO:0000259" key="11">
    <source>
        <dbReference type="SMART" id="SM00382"/>
    </source>
</evidence>
<feature type="binding site" evidence="9">
    <location>
        <begin position="33"/>
        <end position="40"/>
    </location>
    <ligand>
        <name>ATP</name>
        <dbReference type="ChEBI" id="CHEBI:30616"/>
    </ligand>
</feature>
<keyword evidence="9 10" id="KW-0227">DNA damage</keyword>
<dbReference type="PANTHER" id="PTHR32182:SF0">
    <property type="entry name" value="DNA REPLICATION AND REPAIR PROTEIN RECF"/>
    <property type="match status" value="1"/>
</dbReference>
<dbReference type="HAMAP" id="MF_00365">
    <property type="entry name" value="RecF"/>
    <property type="match status" value="1"/>
</dbReference>
<evidence type="ECO:0000256" key="1">
    <source>
        <dbReference type="ARBA" id="ARBA00004496"/>
    </source>
</evidence>
<evidence type="ECO:0000256" key="6">
    <source>
        <dbReference type="ARBA" id="ARBA00022741"/>
    </source>
</evidence>
<keyword evidence="5 9" id="KW-0235">DNA replication</keyword>
<dbReference type="EMBL" id="CP112932">
    <property type="protein sequence ID" value="WPY00884.1"/>
    <property type="molecule type" value="Genomic_DNA"/>
</dbReference>
<dbReference type="PROSITE" id="PS00618">
    <property type="entry name" value="RECF_2"/>
    <property type="match status" value="1"/>
</dbReference>
<dbReference type="InterPro" id="IPR003593">
    <property type="entry name" value="AAA+_ATPase"/>
</dbReference>
<keyword evidence="13" id="KW-1185">Reference proteome</keyword>
<protein>
    <recommendedName>
        <fullName evidence="3 9">DNA replication and repair protein RecF</fullName>
    </recommendedName>
</protein>
<dbReference type="InterPro" id="IPR027417">
    <property type="entry name" value="P-loop_NTPase"/>
</dbReference>
<evidence type="ECO:0000256" key="10">
    <source>
        <dbReference type="RuleBase" id="RU000578"/>
    </source>
</evidence>
<proteinExistence type="inferred from homology"/>
<comment type="subcellular location">
    <subcellularLocation>
        <location evidence="1 9 10">Cytoplasm</location>
    </subcellularLocation>
</comment>
<evidence type="ECO:0000256" key="7">
    <source>
        <dbReference type="ARBA" id="ARBA00022840"/>
    </source>
</evidence>
<keyword evidence="6 9" id="KW-0547">Nucleotide-binding</keyword>
<keyword evidence="7 9" id="KW-0067">ATP-binding</keyword>
<dbReference type="Gene3D" id="1.20.1050.90">
    <property type="entry name" value="RecF/RecN/SMC, N-terminal domain"/>
    <property type="match status" value="1"/>
</dbReference>
<evidence type="ECO:0000256" key="4">
    <source>
        <dbReference type="ARBA" id="ARBA00022490"/>
    </source>
</evidence>
<comment type="function">
    <text evidence="9 10">The RecF protein is involved in DNA metabolism; it is required for DNA replication and normal SOS inducibility. RecF binds preferentially to single-stranded, linear DNA. It also seems to bind ATP.</text>
</comment>
<dbReference type="InterPro" id="IPR001238">
    <property type="entry name" value="DNA-binding_RecF"/>
</dbReference>
<reference evidence="12 13" key="1">
    <citation type="submission" date="2022-10" db="EMBL/GenBank/DDBJ databases">
        <title>Host association and intracellularity evolved multiple times independently in the Rickettsiales.</title>
        <authorList>
            <person name="Castelli M."/>
            <person name="Nardi T."/>
            <person name="Gammuto L."/>
            <person name="Bellinzona G."/>
            <person name="Sabaneyeva E."/>
            <person name="Potekhin A."/>
            <person name="Serra V."/>
            <person name="Petroni G."/>
            <person name="Sassera D."/>
        </authorList>
    </citation>
    <scope>NUCLEOTIDE SEQUENCE [LARGE SCALE GENOMIC DNA]</scope>
    <source>
        <strain evidence="12 13">Kr 154-4</strain>
    </source>
</reference>
<evidence type="ECO:0000313" key="12">
    <source>
        <dbReference type="EMBL" id="WPY00884.1"/>
    </source>
</evidence>
<dbReference type="NCBIfam" id="TIGR00611">
    <property type="entry name" value="recf"/>
    <property type="match status" value="1"/>
</dbReference>
<organism evidence="12 13">
    <name type="scientific">Candidatus Trichorickettsia mobilis</name>
    <dbReference type="NCBI Taxonomy" id="1346319"/>
    <lineage>
        <taxon>Bacteria</taxon>
        <taxon>Pseudomonadati</taxon>
        <taxon>Pseudomonadota</taxon>
        <taxon>Alphaproteobacteria</taxon>
        <taxon>Rickettsiales</taxon>
        <taxon>Rickettsiaceae</taxon>
        <taxon>Rickettsieae</taxon>
        <taxon>Candidatus Trichorickettsia</taxon>
    </lineage>
</organism>
<evidence type="ECO:0000256" key="8">
    <source>
        <dbReference type="ARBA" id="ARBA00023125"/>
    </source>
</evidence>
<evidence type="ECO:0000256" key="9">
    <source>
        <dbReference type="HAMAP-Rule" id="MF_00365"/>
    </source>
</evidence>
<dbReference type="SMART" id="SM00382">
    <property type="entry name" value="AAA"/>
    <property type="match status" value="1"/>
</dbReference>
<keyword evidence="4 9" id="KW-0963">Cytoplasm</keyword>
<dbReference type="PANTHER" id="PTHR32182">
    <property type="entry name" value="DNA REPLICATION AND REPAIR PROTEIN RECF"/>
    <property type="match status" value="1"/>
</dbReference>
<dbReference type="InterPro" id="IPR003395">
    <property type="entry name" value="RecF/RecN/SMC_N"/>
</dbReference>
<keyword evidence="9 10" id="KW-0234">DNA repair</keyword>
<name>A0ABZ0UXU7_9RICK</name>
<dbReference type="SUPFAM" id="SSF52540">
    <property type="entry name" value="P-loop containing nucleoside triphosphate hydrolases"/>
    <property type="match status" value="1"/>
</dbReference>
<keyword evidence="9 10" id="KW-0742">SOS response</keyword>
<dbReference type="Proteomes" id="UP001326613">
    <property type="component" value="Chromosome"/>
</dbReference>
<dbReference type="RefSeq" id="WP_323737713.1">
    <property type="nucleotide sequence ID" value="NZ_CP112932.1"/>
</dbReference>
<keyword evidence="8 9" id="KW-0238">DNA-binding</keyword>
<dbReference type="InterPro" id="IPR042174">
    <property type="entry name" value="RecF_2"/>
</dbReference>
<evidence type="ECO:0000256" key="2">
    <source>
        <dbReference type="ARBA" id="ARBA00008016"/>
    </source>
</evidence>
<evidence type="ECO:0000313" key="13">
    <source>
        <dbReference type="Proteomes" id="UP001326613"/>
    </source>
</evidence>
<gene>
    <name evidence="9" type="primary">recF</name>
    <name evidence="12" type="ORF">Trichorick_00774</name>
</gene>
<dbReference type="Gene3D" id="3.40.50.300">
    <property type="entry name" value="P-loop containing nucleotide triphosphate hydrolases"/>
    <property type="match status" value="1"/>
</dbReference>
<evidence type="ECO:0000256" key="5">
    <source>
        <dbReference type="ARBA" id="ARBA00022705"/>
    </source>
</evidence>
<accession>A0ABZ0UXU7</accession>
<dbReference type="Pfam" id="PF02463">
    <property type="entry name" value="SMC_N"/>
    <property type="match status" value="1"/>
</dbReference>
<sequence length="364" mass="41090">MLNTYLQNLRLENYRNFQTLALESSNNPIILIGENGIGKTNVLEAISLLFPGRGIRAAKLEDIGKSGEKSWSIAAKLQSKVGIAELRTTFNANTGKRYIEFNGAKIPNSELSMLSSILWLTPQMEGIFLAASSDRRKFLDRIVFTFYHEHATKVSKYEYYMHERAKILQQESINSSWLQIIENKMAELSVVIATNRTNVLAYLQSAIDELDSEFPKAILAIEGIELQIDSTNIVELVQQQLESRRNQDRLSGRTTFGTHRSDLIVKHKIKNIPAQFCSTGEQKAMLITIMLAQVISIIKITSTAPILLLDEVFVHLDSIRKQYLINFLVTVQLQIWITATDLDGIEELANYAELVNLDILASVN</sequence>
<dbReference type="InterPro" id="IPR018078">
    <property type="entry name" value="DNA-binding_RecF_CS"/>
</dbReference>
<feature type="domain" description="AAA+ ATPase" evidence="11">
    <location>
        <begin position="25"/>
        <end position="360"/>
    </location>
</feature>
<comment type="similarity">
    <text evidence="2 9 10">Belongs to the RecF family.</text>
</comment>
<evidence type="ECO:0000256" key="3">
    <source>
        <dbReference type="ARBA" id="ARBA00020170"/>
    </source>
</evidence>